<evidence type="ECO:0000313" key="6">
    <source>
        <dbReference type="EMBL" id="MCU5779473.1"/>
    </source>
</evidence>
<proteinExistence type="inferred from homology"/>
<accession>A0A9J6PMC8</accession>
<evidence type="ECO:0000256" key="3">
    <source>
        <dbReference type="ARBA" id="ARBA00023125"/>
    </source>
</evidence>
<dbReference type="InterPro" id="IPR036388">
    <property type="entry name" value="WH-like_DNA-bd_sf"/>
</dbReference>
<dbReference type="Proteomes" id="UP001064262">
    <property type="component" value="Unassembled WGS sequence"/>
</dbReference>
<dbReference type="Pfam" id="PF03466">
    <property type="entry name" value="LysR_substrate"/>
    <property type="match status" value="1"/>
</dbReference>
<sequence>MARINPRQLEAFHKVMMTGGITEAANVMNVTQPAVSRLIKDFEFALDLRLFERDGRRLEPREEAVQLYKEVERIFLGMEHVVATADGIRQARNRVLRIGMVPGLAQLCAEKIVPEMLSNHPGLSLVMDVESTASITNMVLSHQYDIGLISGASGIKALRAEKLHISSAVAVMAQDHPLASYPHISLEHLSGYRALLPGRQTVLREALQQLIASHGTPLTEVLETSMKQCCDMAAIGVGVGIVDAITAQYASDKLLIKPFLPPVAVGYFAIFPPKSGKDALCNELMNALRRELNYF</sequence>
<dbReference type="Gene3D" id="3.40.190.290">
    <property type="match status" value="1"/>
</dbReference>
<dbReference type="Pfam" id="PF00126">
    <property type="entry name" value="HTH_1"/>
    <property type="match status" value="1"/>
</dbReference>
<dbReference type="PANTHER" id="PTHR30427:SF1">
    <property type="entry name" value="TRANSCRIPTIONAL ACTIVATOR PROTEIN LYSR"/>
    <property type="match status" value="1"/>
</dbReference>
<evidence type="ECO:0000256" key="4">
    <source>
        <dbReference type="ARBA" id="ARBA00023163"/>
    </source>
</evidence>
<keyword evidence="2" id="KW-0805">Transcription regulation</keyword>
<dbReference type="SUPFAM" id="SSF53850">
    <property type="entry name" value="Periplasmic binding protein-like II"/>
    <property type="match status" value="1"/>
</dbReference>
<dbReference type="RefSeq" id="WP_267144907.1">
    <property type="nucleotide sequence ID" value="NZ_JAODIL010000082.1"/>
</dbReference>
<dbReference type="Gene3D" id="1.10.10.10">
    <property type="entry name" value="Winged helix-like DNA-binding domain superfamily/Winged helix DNA-binding domain"/>
    <property type="match status" value="1"/>
</dbReference>
<comment type="caution">
    <text evidence="6">The sequence shown here is derived from an EMBL/GenBank/DDBJ whole genome shotgun (WGS) entry which is preliminary data.</text>
</comment>
<evidence type="ECO:0000256" key="2">
    <source>
        <dbReference type="ARBA" id="ARBA00023015"/>
    </source>
</evidence>
<dbReference type="EMBL" id="JAODIM010000043">
    <property type="protein sequence ID" value="MCU5779473.1"/>
    <property type="molecule type" value="Genomic_DNA"/>
</dbReference>
<evidence type="ECO:0000313" key="7">
    <source>
        <dbReference type="Proteomes" id="UP001064262"/>
    </source>
</evidence>
<evidence type="ECO:0000259" key="5">
    <source>
        <dbReference type="PROSITE" id="PS50931"/>
    </source>
</evidence>
<dbReference type="GO" id="GO:0010628">
    <property type="term" value="P:positive regulation of gene expression"/>
    <property type="evidence" value="ECO:0007669"/>
    <property type="project" value="TreeGrafter"/>
</dbReference>
<protein>
    <submittedName>
        <fullName evidence="6">LysR substrate-binding domain-containing protein</fullName>
    </submittedName>
</protein>
<feature type="domain" description="HTH lysR-type" evidence="5">
    <location>
        <begin position="4"/>
        <end position="61"/>
    </location>
</feature>
<dbReference type="PANTHER" id="PTHR30427">
    <property type="entry name" value="TRANSCRIPTIONAL ACTIVATOR PROTEIN LYSR"/>
    <property type="match status" value="1"/>
</dbReference>
<gene>
    <name evidence="6" type="ORF">N5923_18480</name>
</gene>
<dbReference type="AlphaFoldDB" id="A0A9J6PMC8"/>
<evidence type="ECO:0000256" key="1">
    <source>
        <dbReference type="ARBA" id="ARBA00009437"/>
    </source>
</evidence>
<dbReference type="GO" id="GO:0003700">
    <property type="term" value="F:DNA-binding transcription factor activity"/>
    <property type="evidence" value="ECO:0007669"/>
    <property type="project" value="InterPro"/>
</dbReference>
<dbReference type="SUPFAM" id="SSF46785">
    <property type="entry name" value="Winged helix' DNA-binding domain"/>
    <property type="match status" value="1"/>
</dbReference>
<dbReference type="PROSITE" id="PS50931">
    <property type="entry name" value="HTH_LYSR"/>
    <property type="match status" value="1"/>
</dbReference>
<keyword evidence="7" id="KW-1185">Reference proteome</keyword>
<keyword evidence="3" id="KW-0238">DNA-binding</keyword>
<dbReference type="InterPro" id="IPR005119">
    <property type="entry name" value="LysR_subst-bd"/>
</dbReference>
<dbReference type="GO" id="GO:0043565">
    <property type="term" value="F:sequence-specific DNA binding"/>
    <property type="evidence" value="ECO:0007669"/>
    <property type="project" value="TreeGrafter"/>
</dbReference>
<dbReference type="PRINTS" id="PR00039">
    <property type="entry name" value="HTHLYSR"/>
</dbReference>
<comment type="similarity">
    <text evidence="1">Belongs to the LysR transcriptional regulatory family.</text>
</comment>
<reference evidence="6" key="1">
    <citation type="submission" date="2022-09" db="EMBL/GenBank/DDBJ databases">
        <title>Winslowiella arboricola sp. nov., isolated from bleeding cankers on broadleaf hosts.</title>
        <authorList>
            <person name="Brady C."/>
            <person name="Kaur S."/>
            <person name="Crampton B."/>
            <person name="Maddock D."/>
            <person name="Arnold D."/>
            <person name="Denman S."/>
        </authorList>
    </citation>
    <scope>NUCLEOTIDE SEQUENCE</scope>
    <source>
        <strain evidence="6">BAC 15a-03b</strain>
    </source>
</reference>
<dbReference type="InterPro" id="IPR036390">
    <property type="entry name" value="WH_DNA-bd_sf"/>
</dbReference>
<name>A0A9J6PMC8_9GAMM</name>
<organism evidence="6 7">
    <name type="scientific">Winslowiella arboricola</name>
    <dbReference type="NCBI Taxonomy" id="2978220"/>
    <lineage>
        <taxon>Bacteria</taxon>
        <taxon>Pseudomonadati</taxon>
        <taxon>Pseudomonadota</taxon>
        <taxon>Gammaproteobacteria</taxon>
        <taxon>Enterobacterales</taxon>
        <taxon>Erwiniaceae</taxon>
        <taxon>Winslowiella</taxon>
    </lineage>
</organism>
<dbReference type="InterPro" id="IPR000847">
    <property type="entry name" value="LysR_HTH_N"/>
</dbReference>
<keyword evidence="4" id="KW-0804">Transcription</keyword>